<keyword evidence="2" id="KW-1185">Reference proteome</keyword>
<dbReference type="Gene3D" id="3.40.50.300">
    <property type="entry name" value="P-loop containing nucleotide triphosphate hydrolases"/>
    <property type="match status" value="1"/>
</dbReference>
<gene>
    <name evidence="1" type="ORF">ILEXP_LOCUS32720</name>
</gene>
<sequence>MVTVAVSYGEFYGYSPTKDSAIGGLPKTLDLPNKTEERLKLLQGPLGQGPTIIYVPTRKETLSIAKFLRRFGVKASAYNAKLPKSHLRQVHKEFHDNDLEGMRHQNSINLFASG</sequence>
<dbReference type="SUPFAM" id="SSF52540">
    <property type="entry name" value="P-loop containing nucleoside triphosphate hydrolases"/>
    <property type="match status" value="1"/>
</dbReference>
<protein>
    <submittedName>
        <fullName evidence="1">Uncharacterized protein</fullName>
    </submittedName>
</protein>
<dbReference type="EMBL" id="CAUOFW020004059">
    <property type="protein sequence ID" value="CAK9163670.1"/>
    <property type="molecule type" value="Genomic_DNA"/>
</dbReference>
<dbReference type="InterPro" id="IPR027417">
    <property type="entry name" value="P-loop_NTPase"/>
</dbReference>
<name>A0ABC8T2S5_9AQUA</name>
<accession>A0ABC8T2S5</accession>
<organism evidence="1 2">
    <name type="scientific">Ilex paraguariensis</name>
    <name type="common">yerba mate</name>
    <dbReference type="NCBI Taxonomy" id="185542"/>
    <lineage>
        <taxon>Eukaryota</taxon>
        <taxon>Viridiplantae</taxon>
        <taxon>Streptophyta</taxon>
        <taxon>Embryophyta</taxon>
        <taxon>Tracheophyta</taxon>
        <taxon>Spermatophyta</taxon>
        <taxon>Magnoliopsida</taxon>
        <taxon>eudicotyledons</taxon>
        <taxon>Gunneridae</taxon>
        <taxon>Pentapetalae</taxon>
        <taxon>asterids</taxon>
        <taxon>campanulids</taxon>
        <taxon>Aquifoliales</taxon>
        <taxon>Aquifoliaceae</taxon>
        <taxon>Ilex</taxon>
    </lineage>
</organism>
<comment type="caution">
    <text evidence="1">The sequence shown here is derived from an EMBL/GenBank/DDBJ whole genome shotgun (WGS) entry which is preliminary data.</text>
</comment>
<evidence type="ECO:0000313" key="2">
    <source>
        <dbReference type="Proteomes" id="UP001642360"/>
    </source>
</evidence>
<evidence type="ECO:0000313" key="1">
    <source>
        <dbReference type="EMBL" id="CAK9163670.1"/>
    </source>
</evidence>
<dbReference type="AlphaFoldDB" id="A0ABC8T2S5"/>
<dbReference type="Proteomes" id="UP001642360">
    <property type="component" value="Unassembled WGS sequence"/>
</dbReference>
<proteinExistence type="predicted"/>
<reference evidence="1 2" key="1">
    <citation type="submission" date="2024-02" db="EMBL/GenBank/DDBJ databases">
        <authorList>
            <person name="Vignale AGUSTIN F."/>
            <person name="Sosa J E."/>
            <person name="Modenutti C."/>
        </authorList>
    </citation>
    <scope>NUCLEOTIDE SEQUENCE [LARGE SCALE GENOMIC DNA]</scope>
</reference>